<feature type="non-terminal residue" evidence="3">
    <location>
        <position position="328"/>
    </location>
</feature>
<dbReference type="PROSITE" id="PS50222">
    <property type="entry name" value="EF_HAND_2"/>
    <property type="match status" value="1"/>
</dbReference>
<name>X6MZH2_RETFI</name>
<feature type="compositionally biased region" description="Low complexity" evidence="1">
    <location>
        <begin position="243"/>
        <end position="256"/>
    </location>
</feature>
<keyword evidence="4" id="KW-1185">Reference proteome</keyword>
<dbReference type="AlphaFoldDB" id="X6MZH2"/>
<evidence type="ECO:0000313" key="4">
    <source>
        <dbReference type="Proteomes" id="UP000023152"/>
    </source>
</evidence>
<accession>X6MZH2</accession>
<gene>
    <name evidence="3" type="ORF">RFI_18185</name>
</gene>
<reference evidence="3 4" key="1">
    <citation type="journal article" date="2013" name="Curr. Biol.">
        <title>The Genome of the Foraminiferan Reticulomyxa filosa.</title>
        <authorList>
            <person name="Glockner G."/>
            <person name="Hulsmann N."/>
            <person name="Schleicher M."/>
            <person name="Noegel A.A."/>
            <person name="Eichinger L."/>
            <person name="Gallinger C."/>
            <person name="Pawlowski J."/>
            <person name="Sierra R."/>
            <person name="Euteneuer U."/>
            <person name="Pillet L."/>
            <person name="Moustafa A."/>
            <person name="Platzer M."/>
            <person name="Groth M."/>
            <person name="Szafranski K."/>
            <person name="Schliwa M."/>
        </authorList>
    </citation>
    <scope>NUCLEOTIDE SEQUENCE [LARGE SCALE GENOMIC DNA]</scope>
</reference>
<dbReference type="Proteomes" id="UP000023152">
    <property type="component" value="Unassembled WGS sequence"/>
</dbReference>
<sequence length="328" mass="36692">MCNARMRNDVVFGLPLTQTKIEHFDKNDKINKRTAVLPIDKFVELLKHDKKESKAIDIDEQQLLNSLFLSHNKSTAAKAKGMTIHNDKDNTDHVIAASHKTIPLWTNDNTVVIMNHRHQRKEKGILSNAKVTKAGQEEHDDSNDDNDNENDDDDDDDDDDNSNEDDDNSNENDDNDNESDSNDNDNDNDEDASDNDDNENDQIEIETNDIRNNNNNNNGFPKSTGKLMSTERKIATLVSGTTNSLEVSNSSLSSAKPPSPTKFGRPNEDAVPTTISSKIKPLKRVSSLQQNVDPISRLIDAHIQHIRSVLCKLDVYGNGTLDVTDFTK</sequence>
<protein>
    <submittedName>
        <fullName evidence="3">Asparagine/aspartate rich protein</fullName>
    </submittedName>
</protein>
<dbReference type="EMBL" id="ASPP01014095">
    <property type="protein sequence ID" value="ETO19053.1"/>
    <property type="molecule type" value="Genomic_DNA"/>
</dbReference>
<proteinExistence type="predicted"/>
<feature type="region of interest" description="Disordered" evidence="1">
    <location>
        <begin position="241"/>
        <end position="270"/>
    </location>
</feature>
<feature type="domain" description="EF-hand" evidence="2">
    <location>
        <begin position="301"/>
        <end position="328"/>
    </location>
</feature>
<dbReference type="GO" id="GO:0005509">
    <property type="term" value="F:calcium ion binding"/>
    <property type="evidence" value="ECO:0007669"/>
    <property type="project" value="InterPro"/>
</dbReference>
<dbReference type="InterPro" id="IPR002048">
    <property type="entry name" value="EF_hand_dom"/>
</dbReference>
<evidence type="ECO:0000256" key="1">
    <source>
        <dbReference type="SAM" id="MobiDB-lite"/>
    </source>
</evidence>
<feature type="region of interest" description="Disordered" evidence="1">
    <location>
        <begin position="118"/>
        <end position="227"/>
    </location>
</feature>
<comment type="caution">
    <text evidence="3">The sequence shown here is derived from an EMBL/GenBank/DDBJ whole genome shotgun (WGS) entry which is preliminary data.</text>
</comment>
<evidence type="ECO:0000313" key="3">
    <source>
        <dbReference type="EMBL" id="ETO19053.1"/>
    </source>
</evidence>
<organism evidence="3 4">
    <name type="scientific">Reticulomyxa filosa</name>
    <dbReference type="NCBI Taxonomy" id="46433"/>
    <lineage>
        <taxon>Eukaryota</taxon>
        <taxon>Sar</taxon>
        <taxon>Rhizaria</taxon>
        <taxon>Retaria</taxon>
        <taxon>Foraminifera</taxon>
        <taxon>Monothalamids</taxon>
        <taxon>Reticulomyxidae</taxon>
        <taxon>Reticulomyxa</taxon>
    </lineage>
</organism>
<feature type="compositionally biased region" description="Acidic residues" evidence="1">
    <location>
        <begin position="138"/>
        <end position="207"/>
    </location>
</feature>
<evidence type="ECO:0000259" key="2">
    <source>
        <dbReference type="PROSITE" id="PS50222"/>
    </source>
</evidence>